<proteinExistence type="inferred from homology"/>
<evidence type="ECO:0000256" key="6">
    <source>
        <dbReference type="SAM" id="Phobius"/>
    </source>
</evidence>
<dbReference type="SUPFAM" id="SSF103481">
    <property type="entry name" value="Multidrug resistance efflux transporter EmrE"/>
    <property type="match status" value="2"/>
</dbReference>
<keyword evidence="3 6" id="KW-0812">Transmembrane</keyword>
<dbReference type="AlphaFoldDB" id="A0A1W2CCC3"/>
<feature type="transmembrane region" description="Helical" evidence="6">
    <location>
        <begin position="247"/>
        <end position="266"/>
    </location>
</feature>
<dbReference type="PANTHER" id="PTHR32322">
    <property type="entry name" value="INNER MEMBRANE TRANSPORTER"/>
    <property type="match status" value="1"/>
</dbReference>
<dbReference type="Proteomes" id="UP000192738">
    <property type="component" value="Unassembled WGS sequence"/>
</dbReference>
<feature type="transmembrane region" description="Helical" evidence="6">
    <location>
        <begin position="181"/>
        <end position="201"/>
    </location>
</feature>
<dbReference type="STRING" id="112901.SAMN04488500_11077"/>
<feature type="transmembrane region" description="Helical" evidence="6">
    <location>
        <begin position="93"/>
        <end position="115"/>
    </location>
</feature>
<dbReference type="InterPro" id="IPR000620">
    <property type="entry name" value="EamA_dom"/>
</dbReference>
<name>A0A1W2CCC3_9FIRM</name>
<evidence type="ECO:0000256" key="2">
    <source>
        <dbReference type="ARBA" id="ARBA00007362"/>
    </source>
</evidence>
<organism evidence="8 9">
    <name type="scientific">Sporomusa malonica</name>
    <dbReference type="NCBI Taxonomy" id="112901"/>
    <lineage>
        <taxon>Bacteria</taxon>
        <taxon>Bacillati</taxon>
        <taxon>Bacillota</taxon>
        <taxon>Negativicutes</taxon>
        <taxon>Selenomonadales</taxon>
        <taxon>Sporomusaceae</taxon>
        <taxon>Sporomusa</taxon>
    </lineage>
</organism>
<evidence type="ECO:0000313" key="9">
    <source>
        <dbReference type="Proteomes" id="UP000192738"/>
    </source>
</evidence>
<evidence type="ECO:0000313" key="8">
    <source>
        <dbReference type="EMBL" id="SMC82644.1"/>
    </source>
</evidence>
<comment type="subcellular location">
    <subcellularLocation>
        <location evidence="1">Membrane</location>
        <topology evidence="1">Multi-pass membrane protein</topology>
    </subcellularLocation>
</comment>
<feature type="transmembrane region" description="Helical" evidence="6">
    <location>
        <begin position="124"/>
        <end position="144"/>
    </location>
</feature>
<feature type="transmembrane region" description="Helical" evidence="6">
    <location>
        <begin position="213"/>
        <end position="235"/>
    </location>
</feature>
<dbReference type="InterPro" id="IPR037185">
    <property type="entry name" value="EmrE-like"/>
</dbReference>
<sequence length="292" mass="31405">MRKTYIGAICLSLAASLWGGLYVVSKYAMDAVPPFTLLFLRYLTASLALILACRLSGMPIFPVHERKALLQVGFIGYFLSISSQFIGTNLSSAHMGAVITTLSPIFQSLFAIWLLKERMSHRAGIAMAIAFAGVLVIILTSASGESVGRALWGNLILLLAALFWGYQSVLARQASFIHSPLTVTTAGVLIATLFTGVASLTELGSWNYNVLTTWPIILSILYIGIASTAVAFFTWNKGLSLLSSHQAGPFFFFQPIVGSLLGWALLGEHLTVAFFSGAALIVAGVYLSFKHS</sequence>
<reference evidence="8 9" key="1">
    <citation type="submission" date="2017-04" db="EMBL/GenBank/DDBJ databases">
        <authorList>
            <person name="Afonso C.L."/>
            <person name="Miller P.J."/>
            <person name="Scott M.A."/>
            <person name="Spackman E."/>
            <person name="Goraichik I."/>
            <person name="Dimitrov K.M."/>
            <person name="Suarez D.L."/>
            <person name="Swayne D.E."/>
        </authorList>
    </citation>
    <scope>NUCLEOTIDE SEQUENCE [LARGE SCALE GENOMIC DNA]</scope>
    <source>
        <strain evidence="8 9">DSM 5090</strain>
    </source>
</reference>
<dbReference type="RefSeq" id="WP_084576147.1">
    <property type="nucleotide sequence ID" value="NZ_CP155572.1"/>
</dbReference>
<dbReference type="Pfam" id="PF00892">
    <property type="entry name" value="EamA"/>
    <property type="match status" value="2"/>
</dbReference>
<feature type="domain" description="EamA" evidence="7">
    <location>
        <begin position="6"/>
        <end position="138"/>
    </location>
</feature>
<feature type="transmembrane region" description="Helical" evidence="6">
    <location>
        <begin position="68"/>
        <end position="87"/>
    </location>
</feature>
<evidence type="ECO:0000259" key="7">
    <source>
        <dbReference type="Pfam" id="PF00892"/>
    </source>
</evidence>
<gene>
    <name evidence="8" type="ORF">SAMN04488500_11077</name>
</gene>
<comment type="similarity">
    <text evidence="2">Belongs to the EamA transporter family.</text>
</comment>
<feature type="transmembrane region" description="Helical" evidence="6">
    <location>
        <begin position="35"/>
        <end position="56"/>
    </location>
</feature>
<dbReference type="GO" id="GO:0016020">
    <property type="term" value="C:membrane"/>
    <property type="evidence" value="ECO:0007669"/>
    <property type="project" value="UniProtKB-SubCell"/>
</dbReference>
<keyword evidence="4 6" id="KW-1133">Transmembrane helix</keyword>
<evidence type="ECO:0000256" key="4">
    <source>
        <dbReference type="ARBA" id="ARBA00022989"/>
    </source>
</evidence>
<keyword evidence="9" id="KW-1185">Reference proteome</keyword>
<keyword evidence="5 6" id="KW-0472">Membrane</keyword>
<dbReference type="EMBL" id="FWXI01000010">
    <property type="protein sequence ID" value="SMC82644.1"/>
    <property type="molecule type" value="Genomic_DNA"/>
</dbReference>
<evidence type="ECO:0000256" key="5">
    <source>
        <dbReference type="ARBA" id="ARBA00023136"/>
    </source>
</evidence>
<evidence type="ECO:0000256" key="1">
    <source>
        <dbReference type="ARBA" id="ARBA00004141"/>
    </source>
</evidence>
<evidence type="ECO:0000256" key="3">
    <source>
        <dbReference type="ARBA" id="ARBA00022692"/>
    </source>
</evidence>
<dbReference type="OrthoDB" id="34284at2"/>
<feature type="transmembrane region" description="Helical" evidence="6">
    <location>
        <begin position="272"/>
        <end position="289"/>
    </location>
</feature>
<dbReference type="InterPro" id="IPR050638">
    <property type="entry name" value="AA-Vitamin_Transporters"/>
</dbReference>
<dbReference type="PANTHER" id="PTHR32322:SF2">
    <property type="entry name" value="EAMA DOMAIN-CONTAINING PROTEIN"/>
    <property type="match status" value="1"/>
</dbReference>
<feature type="transmembrane region" description="Helical" evidence="6">
    <location>
        <begin position="150"/>
        <end position="169"/>
    </location>
</feature>
<feature type="domain" description="EamA" evidence="7">
    <location>
        <begin position="151"/>
        <end position="288"/>
    </location>
</feature>
<accession>A0A1W2CCC3</accession>
<protein>
    <submittedName>
        <fullName evidence="8">EamA-like transporter family protein</fullName>
    </submittedName>
</protein>